<sequence>MLSICNNEEEHIRYYTDKFDISFYISLIIPFLTVITLYNGQAKSTLNLGFIFPKTTDAMFKLASFDLSAGAIPMVIDQIREENLLNGYNFTFKATRNGCFEPNATGFTHDFIANGHTDVIFGPPCNDAAVASSYLSRFYAKPTFLWGVVSSSKFSDTTQFSNLVSVASIFPSLAITVIDVMKAFNWTRFTFIYASNQYDRCTRMYSDIIDETAKNDYKLVLASSMKASNPPLQKEFDVFLDTTQSNARIIFGCFDDDTWKRSFMLRMFDRKLTTDEYVFISLELKNMQWTTNNYNKEGRRVPFYLDPSTPPDGRDDDAIQVAKKTLVLDLSRSFIAKGDFDMEVLQRVKQQPFYCADCQTSSVNSSSLYSRYLYDAVLLWANILNKTLPQYGDKVFDDPSIYRRHCPGMYEGVSGTINMDKDCIRAPYFQLLTLSDSLTSVVVFNYTFSTHTTFVRSDQFSEISDVFKNWAYTPPLNIPSCGYSGLTCPINLLKDHLVEVIIVSAVVVVILIIVAIISIYAIYTTRQQNKAEMMRWLIPYTSIETVGTSKIDISQSLHSFNSSETSKNDFSTKNKTTNFIFAYLDSETIAAQRHDVYISVTPSDIKELNELIKMDHENVNKFYGMCLDSNKALSIYKYCKRGSLSEVLLADNTMFDSFFLMSLICDLTAGLHYIHSSSLIQYHGRLNSKNCLLNDRWQLKISNFNLKEHRRFEKTKAKNKLWIAPEHLRDESGYGSKEGDIYSLGIIFSEIVTKKVAWDLENRGESLEELVYLIKRGSSNPVRPHIHISHDVEINPAMIALIKDCWKEELKERPNTKQIRILIKAFTEKGAKNLMDHVFFILEQYAGTLKNEVEERTKELGQEQKRSDELLCRMLPPQIAIKLKMGKVVEPENFECVTILFSDIVKFSNIQNKSTPLQLINFVNNLFTLFDNLIQTCDIYKVETIADGYLCVSGLPVRNLERHPLECAKLALKFMECVHKYRIPHLPNDTVQLRIGLHSGPCVGTVIGLSMPRYCLFGDTVNTASRIESNGKEGKIHISQECYELLTKLGDAHMELRGEILIKGKGLLTTYFLTGLTGHYFLDEQNHHTSNI</sequence>
<accession>A0AC35TG20</accession>
<organism evidence="1 2">
    <name type="scientific">Rhabditophanes sp. KR3021</name>
    <dbReference type="NCBI Taxonomy" id="114890"/>
    <lineage>
        <taxon>Eukaryota</taxon>
        <taxon>Metazoa</taxon>
        <taxon>Ecdysozoa</taxon>
        <taxon>Nematoda</taxon>
        <taxon>Chromadorea</taxon>
        <taxon>Rhabditida</taxon>
        <taxon>Tylenchina</taxon>
        <taxon>Panagrolaimomorpha</taxon>
        <taxon>Strongyloidoidea</taxon>
        <taxon>Alloionematidae</taxon>
        <taxon>Rhabditophanes</taxon>
    </lineage>
</organism>
<name>A0AC35TG20_9BILA</name>
<evidence type="ECO:0000313" key="2">
    <source>
        <dbReference type="WBParaSite" id="RSKR_0000013600.1"/>
    </source>
</evidence>
<evidence type="ECO:0000313" key="1">
    <source>
        <dbReference type="Proteomes" id="UP000095286"/>
    </source>
</evidence>
<protein>
    <submittedName>
        <fullName evidence="2">Guanylate cyclase</fullName>
    </submittedName>
</protein>
<reference evidence="2" key="1">
    <citation type="submission" date="2025-08" db="UniProtKB">
        <authorList>
            <consortium name="WormBaseParasite"/>
        </authorList>
    </citation>
    <scope>IDENTIFICATION</scope>
    <source>
        <strain evidence="2">KR3021</strain>
    </source>
</reference>
<proteinExistence type="predicted"/>
<dbReference type="WBParaSite" id="RSKR_0000013600.1">
    <property type="protein sequence ID" value="RSKR_0000013600.1"/>
    <property type="gene ID" value="RSKR_0000013600"/>
</dbReference>
<dbReference type="Proteomes" id="UP000095286">
    <property type="component" value="Unplaced"/>
</dbReference>